<protein>
    <recommendedName>
        <fullName evidence="4">DUF1254 domain-containing protein</fullName>
    </recommendedName>
</protein>
<sequence length="175" mass="20348">MKKYIFLILAIAASAFFTYGEDTAYKESKKMNFKPEKEAQIIQTAKKVAHEIAPKINIDTLVPLIFSFFIADNHPIINKKAIAVHFMKHENDYLEMELMPLDPVTKMPNGKMLTRKRPNSILCVVLFEDSLEPVYLSDSHNRVLHFTPDYKTYRRNNLGRELEPFVPHPGEYIVY</sequence>
<reference evidence="2 3" key="1">
    <citation type="submission" date="2019-02" db="EMBL/GenBank/DDBJ databases">
        <title>Isolation and identification of novel species under the genus Muribaculum.</title>
        <authorList>
            <person name="Miyake S."/>
            <person name="Ding Y."/>
            <person name="Low A."/>
            <person name="Soh M."/>
            <person name="Seedorf H."/>
        </authorList>
    </citation>
    <scope>NUCLEOTIDE SEQUENCE [LARGE SCALE GENOMIC DNA]</scope>
    <source>
        <strain evidence="2 3">TLL-A3</strain>
    </source>
</reference>
<comment type="caution">
    <text evidence="2">The sequence shown here is derived from an EMBL/GenBank/DDBJ whole genome shotgun (WGS) entry which is preliminary data.</text>
</comment>
<feature type="signal peptide" evidence="1">
    <location>
        <begin position="1"/>
        <end position="20"/>
    </location>
</feature>
<evidence type="ECO:0000313" key="2">
    <source>
        <dbReference type="EMBL" id="TGG39860.1"/>
    </source>
</evidence>
<organism evidence="2 3">
    <name type="scientific">Duncaniella freteri</name>
    <dbReference type="NCBI Taxonomy" id="2530391"/>
    <lineage>
        <taxon>Bacteria</taxon>
        <taxon>Pseudomonadati</taxon>
        <taxon>Bacteroidota</taxon>
        <taxon>Bacteroidia</taxon>
        <taxon>Bacteroidales</taxon>
        <taxon>Muribaculaceae</taxon>
        <taxon>Duncaniella</taxon>
    </lineage>
</organism>
<evidence type="ECO:0008006" key="4">
    <source>
        <dbReference type="Google" id="ProtNLM"/>
    </source>
</evidence>
<gene>
    <name evidence="2" type="ORF">EZ315_03755</name>
</gene>
<feature type="chain" id="PRO_5021357106" description="DUF1254 domain-containing protein" evidence="1">
    <location>
        <begin position="21"/>
        <end position="175"/>
    </location>
</feature>
<accession>A0A4Z0V979</accession>
<name>A0A4Z0V979_9BACT</name>
<dbReference type="RefSeq" id="WP_135470738.1">
    <property type="nucleotide sequence ID" value="NZ_CASCNC010000045.1"/>
</dbReference>
<keyword evidence="1" id="KW-0732">Signal</keyword>
<dbReference type="Proteomes" id="UP000297635">
    <property type="component" value="Unassembled WGS sequence"/>
</dbReference>
<proteinExistence type="predicted"/>
<dbReference type="GeneID" id="82148895"/>
<evidence type="ECO:0000256" key="1">
    <source>
        <dbReference type="SAM" id="SignalP"/>
    </source>
</evidence>
<dbReference type="EMBL" id="SJSA01000001">
    <property type="protein sequence ID" value="TGG39860.1"/>
    <property type="molecule type" value="Genomic_DNA"/>
</dbReference>
<evidence type="ECO:0000313" key="3">
    <source>
        <dbReference type="Proteomes" id="UP000297635"/>
    </source>
</evidence>
<keyword evidence="3" id="KW-1185">Reference proteome</keyword>
<dbReference type="AlphaFoldDB" id="A0A4Z0V979"/>